<evidence type="ECO:0000256" key="1">
    <source>
        <dbReference type="ARBA" id="ARBA00022670"/>
    </source>
</evidence>
<sequence length="446" mass="50216">MGEIMLDQTEPIIAQSLKDLKNYVALASVSAKQQAQKQTAQFIKQLLEDRLDATVQLFNDYQAPLVFAQLQPKQPSETTILIYNHYDVQPEEPLDLWQSDPFILRQTAQQLFGRGVADCKGDFISRLAALQLYYQEHHDWPCNIKFLLEGEEEIASQHLGDYLAKYHDLLAADLILWESGAKNEFEQFTIEGGNKGVLCFELTAVTADIDLHSSYAAVVDSAAWRLVEAIKSLRSVDGQIKIPGFYDEVVPPSVTEELLVQENQVPNLTNKWNLQVPLLQNKSINYNLAFAPTINIEGLSGGWQGSGVKTVTPKQAQAKLEFRLVPDQDPQVIFDKLTTYLASQGFTDIKVQYLLGEKAYRWDLQSDMAQKLITTAKQFYGDQQVAVLPSSAGTGPMHLLHYYTQADILSCGVGYSKSGPHAPNENIRLRDYLEFIEFFVDFLNKV</sequence>
<dbReference type="Gene3D" id="3.40.630.10">
    <property type="entry name" value="Zn peptidases"/>
    <property type="match status" value="1"/>
</dbReference>
<dbReference type="SUPFAM" id="SSF53187">
    <property type="entry name" value="Zn-dependent exopeptidases"/>
    <property type="match status" value="1"/>
</dbReference>
<gene>
    <name evidence="5" type="ORF">MOO47_00405</name>
</gene>
<keyword evidence="2" id="KW-0479">Metal-binding</keyword>
<dbReference type="PANTHER" id="PTHR43270:SF8">
    <property type="entry name" value="DI- AND TRIPEPTIDASE DUG2-RELATED"/>
    <property type="match status" value="1"/>
</dbReference>
<dbReference type="RefSeq" id="WP_249512883.1">
    <property type="nucleotide sequence ID" value="NZ_CP093365.1"/>
</dbReference>
<dbReference type="InterPro" id="IPR051458">
    <property type="entry name" value="Cyt/Met_Dipeptidase"/>
</dbReference>
<accession>A0ABY4PD46</accession>
<organism evidence="5 6">
    <name type="scientific">Bombilactobacillus thymidiniphilus</name>
    <dbReference type="NCBI Taxonomy" id="2923363"/>
    <lineage>
        <taxon>Bacteria</taxon>
        <taxon>Bacillati</taxon>
        <taxon>Bacillota</taxon>
        <taxon>Bacilli</taxon>
        <taxon>Lactobacillales</taxon>
        <taxon>Lactobacillaceae</taxon>
        <taxon>Bombilactobacillus</taxon>
    </lineage>
</organism>
<proteinExistence type="predicted"/>
<dbReference type="InterPro" id="IPR011650">
    <property type="entry name" value="Peptidase_M20_dimer"/>
</dbReference>
<keyword evidence="1" id="KW-0645">Protease</keyword>
<dbReference type="Proteomes" id="UP000831947">
    <property type="component" value="Chromosome"/>
</dbReference>
<evidence type="ECO:0000256" key="2">
    <source>
        <dbReference type="ARBA" id="ARBA00022723"/>
    </source>
</evidence>
<dbReference type="Pfam" id="PF07687">
    <property type="entry name" value="M20_dimer"/>
    <property type="match status" value="1"/>
</dbReference>
<evidence type="ECO:0000313" key="6">
    <source>
        <dbReference type="Proteomes" id="UP000831947"/>
    </source>
</evidence>
<dbReference type="EMBL" id="CP093365">
    <property type="protein sequence ID" value="UQS83698.1"/>
    <property type="molecule type" value="Genomic_DNA"/>
</dbReference>
<reference evidence="5 6" key="1">
    <citation type="journal article" date="2022" name="Int. J. Syst. Evol. Microbiol.">
        <title>Apilactobacillus apisilvae sp. nov., Nicolia spurrieriana gen. nov. sp. nov., Bombilactobacillus folatiphilus sp. nov. and Bombilactobacillus thymidiniphilus sp. nov., four new lactic acid bacterial isolates from stingless bees Tetragonula carbonaria and Austroplebeia australis.</title>
        <authorList>
            <person name="Oliphant S.A."/>
            <person name="Watson-Haigh N.S."/>
            <person name="Sumby K.M."/>
            <person name="Gardner J."/>
            <person name="Groom S."/>
            <person name="Jiranek V."/>
        </authorList>
    </citation>
    <scope>NUCLEOTIDE SEQUENCE [LARGE SCALE GENOMIC DNA]</scope>
    <source>
        <strain evidence="5 6">SG4_A1</strain>
    </source>
</reference>
<evidence type="ECO:0000259" key="4">
    <source>
        <dbReference type="Pfam" id="PF07687"/>
    </source>
</evidence>
<evidence type="ECO:0000313" key="5">
    <source>
        <dbReference type="EMBL" id="UQS83698.1"/>
    </source>
</evidence>
<dbReference type="InterPro" id="IPR002933">
    <property type="entry name" value="Peptidase_M20"/>
</dbReference>
<dbReference type="Gene3D" id="3.30.70.360">
    <property type="match status" value="1"/>
</dbReference>
<keyword evidence="3" id="KW-0378">Hydrolase</keyword>
<keyword evidence="6" id="KW-1185">Reference proteome</keyword>
<evidence type="ECO:0000256" key="3">
    <source>
        <dbReference type="ARBA" id="ARBA00022801"/>
    </source>
</evidence>
<protein>
    <submittedName>
        <fullName evidence="5">M20/M25/M40 family metallo-hydrolase</fullName>
    </submittedName>
</protein>
<dbReference type="Pfam" id="PF01546">
    <property type="entry name" value="Peptidase_M20"/>
    <property type="match status" value="1"/>
</dbReference>
<feature type="domain" description="Peptidase M20 dimerisation" evidence="4">
    <location>
        <begin position="193"/>
        <end position="344"/>
    </location>
</feature>
<name>A0ABY4PD46_9LACO</name>
<dbReference type="PANTHER" id="PTHR43270">
    <property type="entry name" value="BETA-ALA-HIS DIPEPTIDASE"/>
    <property type="match status" value="1"/>
</dbReference>